<dbReference type="EMBL" id="BBIO01000014">
    <property type="protein sequence ID" value="GAK46037.1"/>
    <property type="molecule type" value="Genomic_DNA"/>
</dbReference>
<organism evidence="4 5">
    <name type="scientific">Tepidicaulis marinus</name>
    <dbReference type="NCBI Taxonomy" id="1333998"/>
    <lineage>
        <taxon>Bacteria</taxon>
        <taxon>Pseudomonadati</taxon>
        <taxon>Pseudomonadota</taxon>
        <taxon>Alphaproteobacteria</taxon>
        <taxon>Hyphomicrobiales</taxon>
        <taxon>Parvibaculaceae</taxon>
        <taxon>Tepidicaulis</taxon>
    </lineage>
</organism>
<name>A0A081BDB9_9HYPH</name>
<dbReference type="GO" id="GO:0018845">
    <property type="term" value="F:2-hydroxychromene-2-carboxylate isomerase activity"/>
    <property type="evidence" value="ECO:0007669"/>
    <property type="project" value="UniProtKB-UniRule"/>
</dbReference>
<dbReference type="eggNOG" id="COG3917">
    <property type="taxonomic scope" value="Bacteria"/>
</dbReference>
<dbReference type="InterPro" id="IPR051924">
    <property type="entry name" value="GST_Kappa/NadH"/>
</dbReference>
<dbReference type="GO" id="GO:1901170">
    <property type="term" value="P:naphthalene catabolic process"/>
    <property type="evidence" value="ECO:0007669"/>
    <property type="project" value="InterPro"/>
</dbReference>
<dbReference type="InterPro" id="IPR044087">
    <property type="entry name" value="NahD-like"/>
</dbReference>
<comment type="catalytic activity">
    <reaction evidence="1">
        <text>2-hydroxychromene-2-carboxylate = (3E)-4-(2-hydroxyphenyl)-2-oxobut-3-enoate</text>
        <dbReference type="Rhea" id="RHEA:27401"/>
        <dbReference type="ChEBI" id="CHEBI:59350"/>
        <dbReference type="ChEBI" id="CHEBI:59353"/>
        <dbReference type="EC" id="5.99.1.4"/>
    </reaction>
</comment>
<dbReference type="Gene3D" id="3.40.30.10">
    <property type="entry name" value="Glutaredoxin"/>
    <property type="match status" value="1"/>
</dbReference>
<evidence type="ECO:0000313" key="5">
    <source>
        <dbReference type="Proteomes" id="UP000028702"/>
    </source>
</evidence>
<feature type="active site" description="Nucleophile" evidence="2">
    <location>
        <position position="12"/>
    </location>
</feature>
<sequence>MATLEFYFDCSSPWTYLCFARVHEVIERTGAEVIWKPILVGGVFNVVNKEVYELRAKPNPIKGKYYVKDLQDWASFTGIKIGQPPVFPVKAVDPMRGAIVAQDEGKLVPYAWAMFEAYWGDLKDISQPEEIAKICEKVGIDPEMLLKRIKDQDIKDRLKQNTEEVIERGGFGSPTMFVNGESMFFGNDRLPLVEAALKGELPLKKAAARG</sequence>
<dbReference type="PANTHER" id="PTHR42943:SF2">
    <property type="entry name" value="GLUTATHIONE S-TRANSFERASE KAPPA 1"/>
    <property type="match status" value="1"/>
</dbReference>
<dbReference type="SUPFAM" id="SSF52833">
    <property type="entry name" value="Thioredoxin-like"/>
    <property type="match status" value="1"/>
</dbReference>
<dbReference type="GO" id="GO:0004602">
    <property type="term" value="F:glutathione peroxidase activity"/>
    <property type="evidence" value="ECO:0007669"/>
    <property type="project" value="TreeGrafter"/>
</dbReference>
<dbReference type="EC" id="5.99.1.4" evidence="1"/>
<dbReference type="PANTHER" id="PTHR42943">
    <property type="entry name" value="GLUTATHIONE S-TRANSFERASE KAPPA"/>
    <property type="match status" value="1"/>
</dbReference>
<dbReference type="STRING" id="1333998.M2A_2536"/>
<evidence type="ECO:0000259" key="3">
    <source>
        <dbReference type="Pfam" id="PF01323"/>
    </source>
</evidence>
<proteinExistence type="inferred from homology"/>
<dbReference type="PIRSF" id="PIRSF006386">
    <property type="entry name" value="HCCAis_GSTk"/>
    <property type="match status" value="1"/>
</dbReference>
<dbReference type="InterPro" id="IPR014440">
    <property type="entry name" value="HCCAis_GSTk"/>
</dbReference>
<protein>
    <recommendedName>
        <fullName evidence="1">2-hydroxychromene-2-carboxylate isomerase</fullName>
        <ecNumber evidence="1">5.99.1.4</ecNumber>
    </recommendedName>
</protein>
<dbReference type="RefSeq" id="WP_045448172.1">
    <property type="nucleotide sequence ID" value="NZ_BBIO01000014.1"/>
</dbReference>
<dbReference type="CDD" id="cd03022">
    <property type="entry name" value="DsbA_HCCA_Iso"/>
    <property type="match status" value="1"/>
</dbReference>
<comment type="caution">
    <text evidence="4">The sequence shown here is derived from an EMBL/GenBank/DDBJ whole genome shotgun (WGS) entry which is preliminary data.</text>
</comment>
<dbReference type="Proteomes" id="UP000028702">
    <property type="component" value="Unassembled WGS sequence"/>
</dbReference>
<evidence type="ECO:0000256" key="1">
    <source>
        <dbReference type="PIRNR" id="PIRNR006386"/>
    </source>
</evidence>
<dbReference type="Pfam" id="PF01323">
    <property type="entry name" value="DSBA"/>
    <property type="match status" value="1"/>
</dbReference>
<dbReference type="InterPro" id="IPR001853">
    <property type="entry name" value="DSBA-like_thioredoxin_dom"/>
</dbReference>
<evidence type="ECO:0000256" key="2">
    <source>
        <dbReference type="PIRSR" id="PIRSR006386-1"/>
    </source>
</evidence>
<dbReference type="AlphaFoldDB" id="A0A081BDB9"/>
<dbReference type="GO" id="GO:0004364">
    <property type="term" value="F:glutathione transferase activity"/>
    <property type="evidence" value="ECO:0007669"/>
    <property type="project" value="TreeGrafter"/>
</dbReference>
<dbReference type="GO" id="GO:0006749">
    <property type="term" value="P:glutathione metabolic process"/>
    <property type="evidence" value="ECO:0007669"/>
    <property type="project" value="TreeGrafter"/>
</dbReference>
<dbReference type="InterPro" id="IPR036249">
    <property type="entry name" value="Thioredoxin-like_sf"/>
</dbReference>
<comment type="similarity">
    <text evidence="1">Belongs to the GST superfamily. NadH family.</text>
</comment>
<keyword evidence="1" id="KW-0413">Isomerase</keyword>
<feature type="domain" description="DSBA-like thioredoxin" evidence="3">
    <location>
        <begin position="3"/>
        <end position="198"/>
    </location>
</feature>
<evidence type="ECO:0000313" key="4">
    <source>
        <dbReference type="EMBL" id="GAK46037.1"/>
    </source>
</evidence>
<keyword evidence="5" id="KW-1185">Reference proteome</keyword>
<accession>A0A081BDB9</accession>
<reference evidence="4 5" key="1">
    <citation type="submission" date="2014-07" db="EMBL/GenBank/DDBJ databases">
        <title>Tepidicaulis marinum gen. nov., sp. nov., a novel marine bacterium denitrifying nitrate to nitrous oxide strictly under microaerobic conditions.</title>
        <authorList>
            <person name="Takeuchi M."/>
            <person name="Yamagishi T."/>
            <person name="Kamagata Y."/>
            <person name="Oshima K."/>
            <person name="Hattori M."/>
            <person name="Katayama T."/>
            <person name="Hanada S."/>
            <person name="Tamaki H."/>
            <person name="Marumo K."/>
            <person name="Maeda H."/>
            <person name="Nedachi M."/>
            <person name="Iwasaki W."/>
            <person name="Suwa Y."/>
            <person name="Sakata S."/>
        </authorList>
    </citation>
    <scope>NUCLEOTIDE SEQUENCE [LARGE SCALE GENOMIC DNA]</scope>
    <source>
        <strain evidence="4 5">MA2</strain>
    </source>
</reference>
<gene>
    <name evidence="4" type="ORF">M2A_2536</name>
</gene>